<evidence type="ECO:0000259" key="4">
    <source>
        <dbReference type="PROSITE" id="PS50893"/>
    </source>
</evidence>
<evidence type="ECO:0000313" key="6">
    <source>
        <dbReference type="Proteomes" id="UP000254150"/>
    </source>
</evidence>
<dbReference type="SUPFAM" id="SSF52540">
    <property type="entry name" value="P-loop containing nucleoside triphosphate hydrolases"/>
    <property type="match status" value="2"/>
</dbReference>
<evidence type="ECO:0000313" key="5">
    <source>
        <dbReference type="EMBL" id="SUP36967.1"/>
    </source>
</evidence>
<evidence type="ECO:0000256" key="1">
    <source>
        <dbReference type="ARBA" id="ARBA00022737"/>
    </source>
</evidence>
<dbReference type="Pfam" id="PF00005">
    <property type="entry name" value="ABC_tran"/>
    <property type="match status" value="2"/>
</dbReference>
<dbReference type="PROSITE" id="PS00211">
    <property type="entry name" value="ABC_TRANSPORTER_1"/>
    <property type="match status" value="1"/>
</dbReference>
<dbReference type="InterPro" id="IPR050611">
    <property type="entry name" value="ABCF"/>
</dbReference>
<accession>A0A380NDE2</accession>
<protein>
    <submittedName>
        <fullName evidence="5">Antibiotic resistance protein</fullName>
    </submittedName>
</protein>
<dbReference type="AlphaFoldDB" id="A0A380NDE2"/>
<feature type="domain" description="ABC transporter" evidence="4">
    <location>
        <begin position="5"/>
        <end position="256"/>
    </location>
</feature>
<dbReference type="EMBL" id="UHID01000005">
    <property type="protein sequence ID" value="SUP36967.1"/>
    <property type="molecule type" value="Genomic_DNA"/>
</dbReference>
<gene>
    <name evidence="5" type="ORF">NCTC7807_02412</name>
</gene>
<dbReference type="GO" id="GO:0005524">
    <property type="term" value="F:ATP binding"/>
    <property type="evidence" value="ECO:0007669"/>
    <property type="project" value="UniProtKB-KW"/>
</dbReference>
<dbReference type="InterPro" id="IPR003439">
    <property type="entry name" value="ABC_transporter-like_ATP-bd"/>
</dbReference>
<evidence type="ECO:0000256" key="3">
    <source>
        <dbReference type="ARBA" id="ARBA00022840"/>
    </source>
</evidence>
<dbReference type="InterPro" id="IPR017871">
    <property type="entry name" value="ABC_transporter-like_CS"/>
</dbReference>
<dbReference type="SMART" id="SM00382">
    <property type="entry name" value="AAA"/>
    <property type="match status" value="2"/>
</dbReference>
<keyword evidence="2" id="KW-0547">Nucleotide-binding</keyword>
<dbReference type="InterPro" id="IPR003593">
    <property type="entry name" value="AAA+_ATPase"/>
</dbReference>
<dbReference type="RefSeq" id="WP_115068507.1">
    <property type="nucleotide sequence ID" value="NZ_UHID01000005.1"/>
</dbReference>
<dbReference type="PANTHER" id="PTHR19211:SF14">
    <property type="entry name" value="ATP-BINDING CASSETTE SUB-FAMILY F MEMBER 1"/>
    <property type="match status" value="1"/>
</dbReference>
<keyword evidence="1" id="KW-0677">Repeat</keyword>
<dbReference type="InterPro" id="IPR027417">
    <property type="entry name" value="P-loop_NTPase"/>
</dbReference>
<sequence>MPVQITALDVSKSFDGRPVLDSVTCSLGAGERTGIIGENGSGKSTLLRLLAGEERPDRGETVVQASGGVGHLAQEERLPGSMTVQQVLDRGLTELRAVERRLRSLEAAMAAGDESGMAEYGDLLTVFELRGGYDADARAERALRGLGLRLVDRDRAVGTLSGGEQVRLRLAALLAGAPEILLLDEPTNHLDAAALHWLEEHLRTRRGTLVAVSHDRDFLDRVATSLLEVDADRRRVVRFGGGYAGHLAEKAAGRRRWAQEYDRWRAETDRLREAASTTARRVAPGRPAQDGNKMAYDRAGGRVQQSLAGRVRNAEERLRRLLADPVPPPPEPLRFTPALRTGRLEGTLLAAAGVAVRGRLGRTDLALKAGERLLVTGANGAGKSTLLQALAGELAPDSGTVTRRGRLGHLAQESRPGRPDETVLAAFARDRPGDRADHAAHLLSLGLFAREHFAVPVGRLSTGQRRRLALARLLGRPADVLLLDEPTNHLSPALAEEVEAALDGYGGALVVVSHDRRLCRRWRGDRLTLSAPPPAASAR</sequence>
<dbReference type="PROSITE" id="PS50893">
    <property type="entry name" value="ABC_TRANSPORTER_2"/>
    <property type="match status" value="2"/>
</dbReference>
<name>A0A380NDE2_STRGR</name>
<organism evidence="5 6">
    <name type="scientific">Streptomyces griseus</name>
    <dbReference type="NCBI Taxonomy" id="1911"/>
    <lineage>
        <taxon>Bacteria</taxon>
        <taxon>Bacillati</taxon>
        <taxon>Actinomycetota</taxon>
        <taxon>Actinomycetes</taxon>
        <taxon>Kitasatosporales</taxon>
        <taxon>Streptomycetaceae</taxon>
        <taxon>Streptomyces</taxon>
    </lineage>
</organism>
<keyword evidence="3" id="KW-0067">ATP-binding</keyword>
<evidence type="ECO:0000256" key="2">
    <source>
        <dbReference type="ARBA" id="ARBA00022741"/>
    </source>
</evidence>
<dbReference type="CDD" id="cd03221">
    <property type="entry name" value="ABCF_EF-3"/>
    <property type="match status" value="1"/>
</dbReference>
<dbReference type="FunFam" id="3.40.50.300:FF:000011">
    <property type="entry name" value="Putative ABC transporter ATP-binding component"/>
    <property type="match status" value="1"/>
</dbReference>
<dbReference type="NCBIfam" id="NF000355">
    <property type="entry name" value="ribo_prot_ABC_F"/>
    <property type="match status" value="1"/>
</dbReference>
<reference evidence="5 6" key="1">
    <citation type="submission" date="2018-06" db="EMBL/GenBank/DDBJ databases">
        <authorList>
            <consortium name="Pathogen Informatics"/>
            <person name="Doyle S."/>
        </authorList>
    </citation>
    <scope>NUCLEOTIDE SEQUENCE [LARGE SCALE GENOMIC DNA]</scope>
    <source>
        <strain evidence="5 6">NCTC7807</strain>
    </source>
</reference>
<dbReference type="GO" id="GO:0016887">
    <property type="term" value="F:ATP hydrolysis activity"/>
    <property type="evidence" value="ECO:0007669"/>
    <property type="project" value="InterPro"/>
</dbReference>
<feature type="domain" description="ABC transporter" evidence="4">
    <location>
        <begin position="339"/>
        <end position="538"/>
    </location>
</feature>
<proteinExistence type="predicted"/>
<dbReference type="Gene3D" id="3.40.50.300">
    <property type="entry name" value="P-loop containing nucleotide triphosphate hydrolases"/>
    <property type="match status" value="2"/>
</dbReference>
<dbReference type="PANTHER" id="PTHR19211">
    <property type="entry name" value="ATP-BINDING TRANSPORT PROTEIN-RELATED"/>
    <property type="match status" value="1"/>
</dbReference>
<dbReference type="Proteomes" id="UP000254150">
    <property type="component" value="Unassembled WGS sequence"/>
</dbReference>